<dbReference type="InterPro" id="IPR050508">
    <property type="entry name" value="Methyltransf_Superfamily"/>
</dbReference>
<feature type="domain" description="Methyltransferase" evidence="2">
    <location>
        <begin position="53"/>
        <end position="152"/>
    </location>
</feature>
<dbReference type="CDD" id="cd02440">
    <property type="entry name" value="AdoMet_MTases"/>
    <property type="match status" value="1"/>
</dbReference>
<dbReference type="EMBL" id="CADCVD010000070">
    <property type="protein sequence ID" value="CAA9443456.1"/>
    <property type="molecule type" value="Genomic_DNA"/>
</dbReference>
<organism evidence="3">
    <name type="scientific">uncultured Rubrobacteraceae bacterium</name>
    <dbReference type="NCBI Taxonomy" id="349277"/>
    <lineage>
        <taxon>Bacteria</taxon>
        <taxon>Bacillati</taxon>
        <taxon>Actinomycetota</taxon>
        <taxon>Rubrobacteria</taxon>
        <taxon>Rubrobacterales</taxon>
        <taxon>Rubrobacteraceae</taxon>
        <taxon>environmental samples</taxon>
    </lineage>
</organism>
<reference evidence="3" key="1">
    <citation type="submission" date="2020-02" db="EMBL/GenBank/DDBJ databases">
        <authorList>
            <person name="Meier V. D."/>
        </authorList>
    </citation>
    <scope>NUCLEOTIDE SEQUENCE</scope>
    <source>
        <strain evidence="3">AVDCRST_MAG37</strain>
    </source>
</reference>
<dbReference type="SUPFAM" id="SSF53335">
    <property type="entry name" value="S-adenosyl-L-methionine-dependent methyltransferases"/>
    <property type="match status" value="1"/>
</dbReference>
<protein>
    <recommendedName>
        <fullName evidence="2">Methyltransferase domain-containing protein</fullName>
    </recommendedName>
</protein>
<dbReference type="AlphaFoldDB" id="A0A6J4QHI9"/>
<evidence type="ECO:0000313" key="3">
    <source>
        <dbReference type="EMBL" id="CAA9443456.1"/>
    </source>
</evidence>
<dbReference type="PANTHER" id="PTHR42912">
    <property type="entry name" value="METHYLTRANSFERASE"/>
    <property type="match status" value="1"/>
</dbReference>
<feature type="compositionally biased region" description="Polar residues" evidence="1">
    <location>
        <begin position="9"/>
        <end position="21"/>
    </location>
</feature>
<dbReference type="Gene3D" id="3.40.50.150">
    <property type="entry name" value="Vaccinia Virus protein VP39"/>
    <property type="match status" value="1"/>
</dbReference>
<sequence length="300" mass="32752">MAPYGPQGAQGSHASSTGQSLTEPGWLDAHFEACRTEYEAMLSWVGIEPGWCVLDAGCGSGSYIPFLAELVGRSGRVAALDLASENVAFVEEQAPRWGLACPVEARVGSVSALPYPDGVFDAVWCANTTQYFGDEDLPAVMTELRRVVRPGGLVAVKDVDMNLLRLYPADPFLVSHLSEASLRAERVNAESRGSLRGRELRRWLERSGLTEVRQWTALIERWAPLRPVERKFFGEWLAYLAGLAEERGVPEKDLATWRAVRDPAAPDNLLDHPDFYACEGQVVAVGQVPPADSRSPGDGV</sequence>
<dbReference type="Pfam" id="PF13649">
    <property type="entry name" value="Methyltransf_25"/>
    <property type="match status" value="1"/>
</dbReference>
<dbReference type="InterPro" id="IPR041698">
    <property type="entry name" value="Methyltransf_25"/>
</dbReference>
<gene>
    <name evidence="3" type="ORF">AVDCRST_MAG37-1590</name>
</gene>
<proteinExistence type="predicted"/>
<evidence type="ECO:0000259" key="2">
    <source>
        <dbReference type="Pfam" id="PF13649"/>
    </source>
</evidence>
<evidence type="ECO:0000256" key="1">
    <source>
        <dbReference type="SAM" id="MobiDB-lite"/>
    </source>
</evidence>
<dbReference type="PANTHER" id="PTHR42912:SF93">
    <property type="entry name" value="N6-ADENOSINE-METHYLTRANSFERASE TMT1A"/>
    <property type="match status" value="1"/>
</dbReference>
<feature type="region of interest" description="Disordered" evidence="1">
    <location>
        <begin position="1"/>
        <end position="21"/>
    </location>
</feature>
<name>A0A6J4QHI9_9ACTN</name>
<dbReference type="GO" id="GO:0008168">
    <property type="term" value="F:methyltransferase activity"/>
    <property type="evidence" value="ECO:0007669"/>
    <property type="project" value="TreeGrafter"/>
</dbReference>
<accession>A0A6J4QHI9</accession>
<dbReference type="InterPro" id="IPR029063">
    <property type="entry name" value="SAM-dependent_MTases_sf"/>
</dbReference>